<dbReference type="SUPFAM" id="SSF51556">
    <property type="entry name" value="Metallo-dependent hydrolases"/>
    <property type="match status" value="1"/>
</dbReference>
<dbReference type="InterPro" id="IPR032466">
    <property type="entry name" value="Metal_Hydrolase"/>
</dbReference>
<evidence type="ECO:0000256" key="1">
    <source>
        <dbReference type="ARBA" id="ARBA00001947"/>
    </source>
</evidence>
<evidence type="ECO:0000259" key="6">
    <source>
        <dbReference type="Pfam" id="PF01979"/>
    </source>
</evidence>
<dbReference type="SUPFAM" id="SSF51338">
    <property type="entry name" value="Composite domain of metallo-dependent hydrolases"/>
    <property type="match status" value="2"/>
</dbReference>
<comment type="cofactor">
    <cofactor evidence="1">
        <name>Zn(2+)</name>
        <dbReference type="ChEBI" id="CHEBI:29105"/>
    </cofactor>
</comment>
<comment type="similarity">
    <text evidence="2">Belongs to the metallo-dependent hydrolases superfamily. Hydantoinase/dihydropyrimidinase family.</text>
</comment>
<accession>A0A1K0IH77</accession>
<evidence type="ECO:0000256" key="5">
    <source>
        <dbReference type="PIRSR" id="PIRSR611778-50"/>
    </source>
</evidence>
<dbReference type="GO" id="GO:0046872">
    <property type="term" value="F:metal ion binding"/>
    <property type="evidence" value="ECO:0007669"/>
    <property type="project" value="UniProtKB-KW"/>
</dbReference>
<dbReference type="PANTHER" id="PTHR11647">
    <property type="entry name" value="HYDRANTOINASE/DIHYDROPYRIMIDINASE FAMILY MEMBER"/>
    <property type="match status" value="1"/>
</dbReference>
<dbReference type="GO" id="GO:0005829">
    <property type="term" value="C:cytosol"/>
    <property type="evidence" value="ECO:0007669"/>
    <property type="project" value="TreeGrafter"/>
</dbReference>
<sequence length="494" mass="53521">MRTTASGSNNLLVSSIVKQFDLIIRNGTVVTASDTMQCDIGIAGGRIVQLGHDLGEAAQTIDASGKLVLPGGVDAHCHLDQPMPDGLRMADDFRTGSVSAACGGTTTVIPFAAQEKGHSLRAAVNDYHQRADGKAVVDYAFHLIVADPTEAVLQDELPGLIREGYSSFKVYMTYDDLKLNDREILEVLSVARQEGALVMVHAENSDCIAWLTEKLEAAGNTAPKFHALARPMAIEREATHRAITFSELVDVPILIVHVSGKEAVEQIRWARNRGMKIFAETCPQYLFLTAEDLDQPGYHGAKCVCSPPPRDRSNQEVIWDGLADGLFTIFSSDHAPFRYEDAQGKKPGGKEVPFQYIPNGIPGLETRLPLLFSAGVVGGRISVNQFVALTSTNPAKLYGLHPRKGTIAIGADADLAIWDPQREVTIRNADLHHAVDYTPYEGLRVTGWPVTTLVRGKVVAHEGEVLAEAGHGQFLPCGLPEMARPRYRTSGGSL</sequence>
<dbReference type="FunFam" id="3.20.20.140:FF:000174">
    <property type="entry name" value="Dihydropyrimidinase-related protein 2"/>
    <property type="match status" value="1"/>
</dbReference>
<dbReference type="NCBIfam" id="TIGR02033">
    <property type="entry name" value="D-hydantoinase"/>
    <property type="match status" value="1"/>
</dbReference>
<keyword evidence="3" id="KW-0479">Metal-binding</keyword>
<evidence type="ECO:0000313" key="7">
    <source>
        <dbReference type="EMBL" id="SCU76336.1"/>
    </source>
</evidence>
<feature type="modified residue" description="N6-carboxylysine" evidence="5">
    <location>
        <position position="169"/>
    </location>
</feature>
<dbReference type="EMBL" id="FMSH01000221">
    <property type="protein sequence ID" value="SCU76336.1"/>
    <property type="molecule type" value="Genomic_DNA"/>
</dbReference>
<evidence type="ECO:0000256" key="3">
    <source>
        <dbReference type="ARBA" id="ARBA00022723"/>
    </source>
</evidence>
<reference evidence="7" key="1">
    <citation type="submission" date="2016-09" db="EMBL/GenBank/DDBJ databases">
        <authorList>
            <person name="Capua I."/>
            <person name="De Benedictis P."/>
            <person name="Joannis T."/>
            <person name="Lombin L.H."/>
            <person name="Cattoli G."/>
        </authorList>
    </citation>
    <scope>NUCLEOTIDE SEQUENCE</scope>
    <source>
        <strain evidence="7">B9</strain>
    </source>
</reference>
<dbReference type="InterPro" id="IPR050378">
    <property type="entry name" value="Metallo-dep_Hydrolases_sf"/>
</dbReference>
<comment type="PTM">
    <text evidence="5">Carbamylation allows a single lysine to coordinate two divalent metal cations.</text>
</comment>
<keyword evidence="4 7" id="KW-0378">Hydrolase</keyword>
<dbReference type="EC" id="3.5.2.-" evidence="7"/>
<dbReference type="InterPro" id="IPR011778">
    <property type="entry name" value="Hydantoinase/dihydroPyrase"/>
</dbReference>
<organism evidence="7">
    <name type="scientific">Cupriavidus necator</name>
    <name type="common">Alcaligenes eutrophus</name>
    <name type="synonym">Ralstonia eutropha</name>
    <dbReference type="NCBI Taxonomy" id="106590"/>
    <lineage>
        <taxon>Bacteria</taxon>
        <taxon>Pseudomonadati</taxon>
        <taxon>Pseudomonadota</taxon>
        <taxon>Betaproteobacteria</taxon>
        <taxon>Burkholderiales</taxon>
        <taxon>Burkholderiaceae</taxon>
        <taxon>Cupriavidus</taxon>
    </lineage>
</organism>
<dbReference type="AlphaFoldDB" id="A0A1K0IH77"/>
<feature type="domain" description="Amidohydrolase-related" evidence="6">
    <location>
        <begin position="67"/>
        <end position="459"/>
    </location>
</feature>
<dbReference type="Gene3D" id="2.30.40.10">
    <property type="entry name" value="Urease, subunit C, domain 1"/>
    <property type="match status" value="1"/>
</dbReference>
<dbReference type="GO" id="GO:0016812">
    <property type="term" value="F:hydrolase activity, acting on carbon-nitrogen (but not peptide) bonds, in cyclic amides"/>
    <property type="evidence" value="ECO:0007669"/>
    <property type="project" value="TreeGrafter"/>
</dbReference>
<dbReference type="Pfam" id="PF01979">
    <property type="entry name" value="Amidohydro_1"/>
    <property type="match status" value="1"/>
</dbReference>
<dbReference type="NCBIfam" id="NF009941">
    <property type="entry name" value="PRK13404.1"/>
    <property type="match status" value="1"/>
</dbReference>
<gene>
    <name evidence="7" type="primary">hyuA</name>
    <name evidence="7" type="ORF">CNECB9_2980002</name>
</gene>
<protein>
    <submittedName>
        <fullName evidence="7">D-hydantoinase</fullName>
        <ecNumber evidence="7">3.5.2.-</ecNumber>
    </submittedName>
</protein>
<evidence type="ECO:0000256" key="2">
    <source>
        <dbReference type="ARBA" id="ARBA00008829"/>
    </source>
</evidence>
<dbReference type="Gene3D" id="3.20.20.140">
    <property type="entry name" value="Metal-dependent hydrolases"/>
    <property type="match status" value="1"/>
</dbReference>
<proteinExistence type="inferred from homology"/>
<name>A0A1K0IH77_CUPNE</name>
<dbReference type="PANTHER" id="PTHR11647:SF1">
    <property type="entry name" value="COLLAPSIN RESPONSE MEDIATOR PROTEIN"/>
    <property type="match status" value="1"/>
</dbReference>
<evidence type="ECO:0000256" key="4">
    <source>
        <dbReference type="ARBA" id="ARBA00022801"/>
    </source>
</evidence>
<dbReference type="InterPro" id="IPR011059">
    <property type="entry name" value="Metal-dep_hydrolase_composite"/>
</dbReference>
<dbReference type="CDD" id="cd01314">
    <property type="entry name" value="D-HYD"/>
    <property type="match status" value="1"/>
</dbReference>
<dbReference type="InterPro" id="IPR006680">
    <property type="entry name" value="Amidohydro-rel"/>
</dbReference>